<comment type="similarity">
    <text evidence="1">Belongs to the thioesterase family.</text>
</comment>
<dbReference type="Pfam" id="PF00975">
    <property type="entry name" value="Thioesterase"/>
    <property type="match status" value="1"/>
</dbReference>
<dbReference type="Pfam" id="PF00668">
    <property type="entry name" value="Condensation"/>
    <property type="match status" value="1"/>
</dbReference>
<accession>A0A931B7M3</accession>
<dbReference type="PANTHER" id="PTHR11487:SF0">
    <property type="entry name" value="S-ACYL FATTY ACID SYNTHASE THIOESTERASE, MEDIUM CHAIN"/>
    <property type="match status" value="1"/>
</dbReference>
<dbReference type="InterPro" id="IPR001242">
    <property type="entry name" value="Condensation_dom"/>
</dbReference>
<evidence type="ECO:0000256" key="1">
    <source>
        <dbReference type="ARBA" id="ARBA00007169"/>
    </source>
</evidence>
<dbReference type="GO" id="GO:0008610">
    <property type="term" value="P:lipid biosynthetic process"/>
    <property type="evidence" value="ECO:0007669"/>
    <property type="project" value="TreeGrafter"/>
</dbReference>
<dbReference type="Gene3D" id="3.40.50.1820">
    <property type="entry name" value="alpha/beta hydrolase"/>
    <property type="match status" value="1"/>
</dbReference>
<feature type="domain" description="Thioesterase TesA-like" evidence="3">
    <location>
        <begin position="4"/>
        <end position="238"/>
    </location>
</feature>
<dbReference type="InterPro" id="IPR029058">
    <property type="entry name" value="AB_hydrolase_fold"/>
</dbReference>
<evidence type="ECO:0000313" key="5">
    <source>
        <dbReference type="Proteomes" id="UP000657385"/>
    </source>
</evidence>
<sequence length="734" mass="79653">MRLFCLPHAGGTSRVFKPWAQILGDQVLGRDVELVPLDVAGRGTRMRENGPGSFADAADDLARIVAERCVGDDYALYGHSMGALLAYEVTHRLAERGCHSPVHLFAAACRPPGYRRPGPMLHSFPDAAFLGALAAFGGLPVEILHDPELIEFYAGLVRDDYRLYEEHAAVVVPRPLACPVSVILGTEDPIAPTASADGWRAVSGGPLTLLSLEGAGHFFDDRLKEIGTFVATSLDAYRAPAVRPEAAELLGRLRLADVRLTPGPSGLAFDAPAGAVDDDLTALMGEHRDELAALVEAGGPVVRSGPPTKGQRRAVVRAETTEAPSALNVAFRLSVSGALDVPRLERALTALTARHGALRTRFARHGGHLVQEQLPPVPFTLDVTNFAGLEGDRLRTSLEEWCLAAARTPFRLGREPLFRASLASAGPRAWELMIVIQHTVSDGWSHATLLEDLSAFYQDGGASLAPLTADLIDFAQWEEDRLSGPNLQALREYWVRLLGDAPLTVDLPSDRPRPKALSGRGGFHDFFVPAPLAEAVRSFALRTRATEFAVFFAVLVLWLGELTGQRDLTVPTNYVNRPRREFEDVVGLFLSNVPIRVRTREGEPLGDLVRRVGAALFENADHFLPLDMLAEELRSVGNPGVGTFPQVVTAVLNTPPLRVSLGDLDVTVTHVPPGGAPGEMCVIFEPEDGGWRVMVPYSADMFDEATVVGMCARYSELLERLMTEETEETEEEVR</sequence>
<proteinExistence type="inferred from homology"/>
<dbReference type="SUPFAM" id="SSF52777">
    <property type="entry name" value="CoA-dependent acyltransferases"/>
    <property type="match status" value="2"/>
</dbReference>
<dbReference type="InterPro" id="IPR001031">
    <property type="entry name" value="Thioesterase"/>
</dbReference>
<dbReference type="RefSeq" id="WP_196195301.1">
    <property type="nucleotide sequence ID" value="NZ_JADPRT010000007.1"/>
</dbReference>
<dbReference type="Gene3D" id="3.30.559.30">
    <property type="entry name" value="Nonribosomal peptide synthetase, condensation domain"/>
    <property type="match status" value="1"/>
</dbReference>
<dbReference type="InterPro" id="IPR023213">
    <property type="entry name" value="CAT-like_dom_sf"/>
</dbReference>
<evidence type="ECO:0000313" key="4">
    <source>
        <dbReference type="EMBL" id="MBF9070152.1"/>
    </source>
</evidence>
<name>A0A931B7M3_9ACTN</name>
<reference evidence="4" key="1">
    <citation type="submission" date="2020-11" db="EMBL/GenBank/DDBJ databases">
        <title>Isolation and identification of active actinomycetes.</title>
        <authorList>
            <person name="Yu B."/>
        </authorList>
    </citation>
    <scope>NUCLEOTIDE SEQUENCE</scope>
    <source>
        <strain evidence="4">NEAU-YB345</strain>
    </source>
</reference>
<gene>
    <name evidence="4" type="ORF">I2501_19180</name>
</gene>
<evidence type="ECO:0000256" key="2">
    <source>
        <dbReference type="ARBA" id="ARBA00022801"/>
    </source>
</evidence>
<dbReference type="EMBL" id="JADPRT010000007">
    <property type="protein sequence ID" value="MBF9070152.1"/>
    <property type="molecule type" value="Genomic_DNA"/>
</dbReference>
<dbReference type="CDD" id="cd19531">
    <property type="entry name" value="LCL_NRPS-like"/>
    <property type="match status" value="1"/>
</dbReference>
<dbReference type="GO" id="GO:0016787">
    <property type="term" value="F:hydrolase activity"/>
    <property type="evidence" value="ECO:0007669"/>
    <property type="project" value="UniProtKB-KW"/>
</dbReference>
<dbReference type="SUPFAM" id="SSF53474">
    <property type="entry name" value="alpha/beta-Hydrolases"/>
    <property type="match status" value="1"/>
</dbReference>
<dbReference type="PANTHER" id="PTHR11487">
    <property type="entry name" value="THIOESTERASE"/>
    <property type="match status" value="1"/>
</dbReference>
<dbReference type="InterPro" id="IPR012223">
    <property type="entry name" value="TEII"/>
</dbReference>
<keyword evidence="5" id="KW-1185">Reference proteome</keyword>
<organism evidence="4 5">
    <name type="scientific">Streptacidiphilus fuscans</name>
    <dbReference type="NCBI Taxonomy" id="2789292"/>
    <lineage>
        <taxon>Bacteria</taxon>
        <taxon>Bacillati</taxon>
        <taxon>Actinomycetota</taxon>
        <taxon>Actinomycetes</taxon>
        <taxon>Kitasatosporales</taxon>
        <taxon>Streptomycetaceae</taxon>
        <taxon>Streptacidiphilus</taxon>
    </lineage>
</organism>
<keyword evidence="2 4" id="KW-0378">Hydrolase</keyword>
<dbReference type="Gene3D" id="3.30.559.10">
    <property type="entry name" value="Chloramphenicol acetyltransferase-like domain"/>
    <property type="match status" value="1"/>
</dbReference>
<dbReference type="InterPro" id="IPR020802">
    <property type="entry name" value="TesA-like"/>
</dbReference>
<protein>
    <submittedName>
        <fullName evidence="4">Alpha/beta fold hydrolase</fullName>
    </submittedName>
</protein>
<dbReference type="Proteomes" id="UP000657385">
    <property type="component" value="Unassembled WGS sequence"/>
</dbReference>
<dbReference type="SMART" id="SM00824">
    <property type="entry name" value="PKS_TE"/>
    <property type="match status" value="1"/>
</dbReference>
<comment type="caution">
    <text evidence="4">The sequence shown here is derived from an EMBL/GenBank/DDBJ whole genome shotgun (WGS) entry which is preliminary data.</text>
</comment>
<dbReference type="AlphaFoldDB" id="A0A931B7M3"/>
<evidence type="ECO:0000259" key="3">
    <source>
        <dbReference type="SMART" id="SM00824"/>
    </source>
</evidence>